<keyword evidence="4" id="KW-1185">Reference proteome</keyword>
<feature type="domain" description="Peptidase S1" evidence="2">
    <location>
        <begin position="1"/>
        <end position="161"/>
    </location>
</feature>
<accession>A0A921ZNV9</accession>
<dbReference type="SUPFAM" id="SSF50494">
    <property type="entry name" value="Trypsin-like serine proteases"/>
    <property type="match status" value="1"/>
</dbReference>
<dbReference type="GO" id="GO:0004252">
    <property type="term" value="F:serine-type endopeptidase activity"/>
    <property type="evidence" value="ECO:0007669"/>
    <property type="project" value="InterPro"/>
</dbReference>
<keyword evidence="1" id="KW-1015">Disulfide bond</keyword>
<dbReference type="AlphaFoldDB" id="A0A921ZNV9"/>
<protein>
    <recommendedName>
        <fullName evidence="2">Peptidase S1 domain-containing protein</fullName>
    </recommendedName>
</protein>
<evidence type="ECO:0000259" key="2">
    <source>
        <dbReference type="PROSITE" id="PS50240"/>
    </source>
</evidence>
<reference evidence="3" key="2">
    <citation type="submission" date="2020-12" db="EMBL/GenBank/DDBJ databases">
        <authorList>
            <person name="Kanost M."/>
        </authorList>
    </citation>
    <scope>NUCLEOTIDE SEQUENCE</scope>
</reference>
<evidence type="ECO:0000256" key="1">
    <source>
        <dbReference type="ARBA" id="ARBA00023157"/>
    </source>
</evidence>
<dbReference type="InterPro" id="IPR009003">
    <property type="entry name" value="Peptidase_S1_PA"/>
</dbReference>
<dbReference type="InterPro" id="IPR043504">
    <property type="entry name" value="Peptidase_S1_PA_chymotrypsin"/>
</dbReference>
<dbReference type="EMBL" id="JH668691">
    <property type="protein sequence ID" value="KAG6460718.1"/>
    <property type="molecule type" value="Genomic_DNA"/>
</dbReference>
<dbReference type="GO" id="GO:0006508">
    <property type="term" value="P:proteolysis"/>
    <property type="evidence" value="ECO:0007669"/>
    <property type="project" value="InterPro"/>
</dbReference>
<name>A0A921ZNV9_MANSE</name>
<reference evidence="3" key="1">
    <citation type="journal article" date="2016" name="Insect Biochem. Mol. Biol.">
        <title>Multifaceted biological insights from a draft genome sequence of the tobacco hornworm moth, Manduca sexta.</title>
        <authorList>
            <person name="Kanost M.R."/>
            <person name="Arrese E.L."/>
            <person name="Cao X."/>
            <person name="Chen Y.R."/>
            <person name="Chellapilla S."/>
            <person name="Goldsmith M.R."/>
            <person name="Grosse-Wilde E."/>
            <person name="Heckel D.G."/>
            <person name="Herndon N."/>
            <person name="Jiang H."/>
            <person name="Papanicolaou A."/>
            <person name="Qu J."/>
            <person name="Soulages J.L."/>
            <person name="Vogel H."/>
            <person name="Walters J."/>
            <person name="Waterhouse R.M."/>
            <person name="Ahn S.J."/>
            <person name="Almeida F.C."/>
            <person name="An C."/>
            <person name="Aqrawi P."/>
            <person name="Bretschneider A."/>
            <person name="Bryant W.B."/>
            <person name="Bucks S."/>
            <person name="Chao H."/>
            <person name="Chevignon G."/>
            <person name="Christen J.M."/>
            <person name="Clarke D.F."/>
            <person name="Dittmer N.T."/>
            <person name="Ferguson L.C.F."/>
            <person name="Garavelou S."/>
            <person name="Gordon K.H.J."/>
            <person name="Gunaratna R.T."/>
            <person name="Han Y."/>
            <person name="Hauser F."/>
            <person name="He Y."/>
            <person name="Heidel-Fischer H."/>
            <person name="Hirsh A."/>
            <person name="Hu Y."/>
            <person name="Jiang H."/>
            <person name="Kalra D."/>
            <person name="Klinner C."/>
            <person name="Konig C."/>
            <person name="Kovar C."/>
            <person name="Kroll A.R."/>
            <person name="Kuwar S.S."/>
            <person name="Lee S.L."/>
            <person name="Lehman R."/>
            <person name="Li K."/>
            <person name="Li Z."/>
            <person name="Liang H."/>
            <person name="Lovelace S."/>
            <person name="Lu Z."/>
            <person name="Mansfield J.H."/>
            <person name="McCulloch K.J."/>
            <person name="Mathew T."/>
            <person name="Morton B."/>
            <person name="Muzny D.M."/>
            <person name="Neunemann D."/>
            <person name="Ongeri F."/>
            <person name="Pauchet Y."/>
            <person name="Pu L.L."/>
            <person name="Pyrousis I."/>
            <person name="Rao X.J."/>
            <person name="Redding A."/>
            <person name="Roesel C."/>
            <person name="Sanchez-Gracia A."/>
            <person name="Schaack S."/>
            <person name="Shukla A."/>
            <person name="Tetreau G."/>
            <person name="Wang Y."/>
            <person name="Xiong G.H."/>
            <person name="Traut W."/>
            <person name="Walsh T.K."/>
            <person name="Worley K.C."/>
            <person name="Wu D."/>
            <person name="Wu W."/>
            <person name="Wu Y.Q."/>
            <person name="Zhang X."/>
            <person name="Zou Z."/>
            <person name="Zucker H."/>
            <person name="Briscoe A.D."/>
            <person name="Burmester T."/>
            <person name="Clem R.J."/>
            <person name="Feyereisen R."/>
            <person name="Grimmelikhuijzen C.J.P."/>
            <person name="Hamodrakas S.J."/>
            <person name="Hansson B.S."/>
            <person name="Huguet E."/>
            <person name="Jermiin L.S."/>
            <person name="Lan Q."/>
            <person name="Lehman H.K."/>
            <person name="Lorenzen M."/>
            <person name="Merzendorfer H."/>
            <person name="Michalopoulos I."/>
            <person name="Morton D.B."/>
            <person name="Muthukrishnan S."/>
            <person name="Oakeshott J.G."/>
            <person name="Palmer W."/>
            <person name="Park Y."/>
            <person name="Passarelli A.L."/>
            <person name="Rozas J."/>
            <person name="Schwartz L.M."/>
            <person name="Smith W."/>
            <person name="Southgate A."/>
            <person name="Vilcinskas A."/>
            <person name="Vogt R."/>
            <person name="Wang P."/>
            <person name="Werren J."/>
            <person name="Yu X.Q."/>
            <person name="Zhou J.J."/>
            <person name="Brown S.J."/>
            <person name="Scherer S.E."/>
            <person name="Richards S."/>
            <person name="Blissard G.W."/>
        </authorList>
    </citation>
    <scope>NUCLEOTIDE SEQUENCE</scope>
</reference>
<dbReference type="Gene3D" id="2.40.10.10">
    <property type="entry name" value="Trypsin-like serine proteases"/>
    <property type="match status" value="1"/>
</dbReference>
<evidence type="ECO:0000313" key="3">
    <source>
        <dbReference type="EMBL" id="KAG6460718.1"/>
    </source>
</evidence>
<dbReference type="InterPro" id="IPR001254">
    <property type="entry name" value="Trypsin_dom"/>
</dbReference>
<evidence type="ECO:0000313" key="4">
    <source>
        <dbReference type="Proteomes" id="UP000791440"/>
    </source>
</evidence>
<comment type="caution">
    <text evidence="3">The sequence shown here is derived from an EMBL/GenBank/DDBJ whole genome shotgun (WGS) entry which is preliminary data.</text>
</comment>
<dbReference type="Pfam" id="PF00089">
    <property type="entry name" value="Trypsin"/>
    <property type="match status" value="1"/>
</dbReference>
<gene>
    <name evidence="3" type="ORF">O3G_MSEX012155</name>
</gene>
<dbReference type="PROSITE" id="PS50240">
    <property type="entry name" value="TRYPSIN_DOM"/>
    <property type="match status" value="1"/>
</dbReference>
<proteinExistence type="predicted"/>
<sequence length="161" mass="17845">MTDPVDGMPPTSQFAVAAGNVYREWNHTDDVDAQRSDVSEIKIPPRYQGFLANFQDDIALLILVNEFRYNEYVQAACINFSADFDEEQLEEGKFGKVVGWGLTNANSGKSRVLRAATFPCVNINKCIAQSPLSFKSSITGDKICAGYTNGRVLLRMCSQSF</sequence>
<dbReference type="PANTHER" id="PTHR24252:SF7">
    <property type="entry name" value="HYALIN"/>
    <property type="match status" value="1"/>
</dbReference>
<organism evidence="3 4">
    <name type="scientific">Manduca sexta</name>
    <name type="common">Tobacco hawkmoth</name>
    <name type="synonym">Tobacco hornworm</name>
    <dbReference type="NCBI Taxonomy" id="7130"/>
    <lineage>
        <taxon>Eukaryota</taxon>
        <taxon>Metazoa</taxon>
        <taxon>Ecdysozoa</taxon>
        <taxon>Arthropoda</taxon>
        <taxon>Hexapoda</taxon>
        <taxon>Insecta</taxon>
        <taxon>Pterygota</taxon>
        <taxon>Neoptera</taxon>
        <taxon>Endopterygota</taxon>
        <taxon>Lepidoptera</taxon>
        <taxon>Glossata</taxon>
        <taxon>Ditrysia</taxon>
        <taxon>Bombycoidea</taxon>
        <taxon>Sphingidae</taxon>
        <taxon>Sphinginae</taxon>
        <taxon>Sphingini</taxon>
        <taxon>Manduca</taxon>
    </lineage>
</organism>
<dbReference type="Proteomes" id="UP000791440">
    <property type="component" value="Unassembled WGS sequence"/>
</dbReference>
<dbReference type="PANTHER" id="PTHR24252">
    <property type="entry name" value="ACROSIN-RELATED"/>
    <property type="match status" value="1"/>
</dbReference>